<sequence>MNFPSMCRLCLIPNQMNQTVEIFDDSNEIPEKILELTNIHVANGDGLPQEVCVVCREQLDRSITFKRQIQKAENMLRQHLTQHDSFIFCPSPAPIITGDPLSEEEEGKMAQETEKDELESEIKSEMETASPKWDSVTIKEEDSFVVAEPWPEELSNSDSFSAEDSVMNSEQNEKAVDIENMLKQIDSVEGTTKETSIKQENENIDASIETNEKGDKDECNQYSNEDRVDMKCFATIDCHCYLCKENKHKKKTVENLNESKITCELCGRKFDTAVFKKHQAEHNETVPG</sequence>
<accession>A0A1B6HZ89</accession>
<dbReference type="SMART" id="SM00868">
    <property type="entry name" value="zf-AD"/>
    <property type="match status" value="1"/>
</dbReference>
<dbReference type="SUPFAM" id="SSF57716">
    <property type="entry name" value="Glucocorticoid receptor-like (DNA-binding domain)"/>
    <property type="match status" value="1"/>
</dbReference>
<keyword evidence="1" id="KW-0862">Zinc</keyword>
<feature type="binding site" evidence="1">
    <location>
        <position position="55"/>
    </location>
    <ligand>
        <name>Zn(2+)</name>
        <dbReference type="ChEBI" id="CHEBI:29105"/>
    </ligand>
</feature>
<feature type="domain" description="ZAD" evidence="3">
    <location>
        <begin position="5"/>
        <end position="79"/>
    </location>
</feature>
<feature type="binding site" evidence="1">
    <location>
        <position position="7"/>
    </location>
    <ligand>
        <name>Zn(2+)</name>
        <dbReference type="ChEBI" id="CHEBI:29105"/>
    </ligand>
</feature>
<evidence type="ECO:0000313" key="4">
    <source>
        <dbReference type="EMBL" id="JAS79987.1"/>
    </source>
</evidence>
<proteinExistence type="predicted"/>
<keyword evidence="1" id="KW-0863">Zinc-finger</keyword>
<evidence type="ECO:0000259" key="3">
    <source>
        <dbReference type="PROSITE" id="PS51915"/>
    </source>
</evidence>
<protein>
    <recommendedName>
        <fullName evidence="3">ZAD domain-containing protein</fullName>
    </recommendedName>
</protein>
<feature type="region of interest" description="Disordered" evidence="2">
    <location>
        <begin position="103"/>
        <end position="134"/>
    </location>
</feature>
<reference evidence="4" key="1">
    <citation type="submission" date="2015-11" db="EMBL/GenBank/DDBJ databases">
        <title>De novo transcriptome assembly of four potential Pierce s Disease insect vectors from Arizona vineyards.</title>
        <authorList>
            <person name="Tassone E.E."/>
        </authorList>
    </citation>
    <scope>NUCLEOTIDE SEQUENCE</scope>
</reference>
<evidence type="ECO:0000256" key="1">
    <source>
        <dbReference type="PROSITE-ProRule" id="PRU01263"/>
    </source>
</evidence>
<gene>
    <name evidence="4" type="ORF">g.17297</name>
</gene>
<dbReference type="Gene3D" id="3.40.1800.20">
    <property type="match status" value="1"/>
</dbReference>
<name>A0A1B6HZ89_9HEMI</name>
<dbReference type="InterPro" id="IPR012934">
    <property type="entry name" value="Znf_AD"/>
</dbReference>
<feature type="binding site" evidence="1">
    <location>
        <position position="52"/>
    </location>
    <ligand>
        <name>Zn(2+)</name>
        <dbReference type="ChEBI" id="CHEBI:29105"/>
    </ligand>
</feature>
<evidence type="ECO:0000256" key="2">
    <source>
        <dbReference type="SAM" id="MobiDB-lite"/>
    </source>
</evidence>
<organism evidence="4">
    <name type="scientific">Homalodisca liturata</name>
    <dbReference type="NCBI Taxonomy" id="320908"/>
    <lineage>
        <taxon>Eukaryota</taxon>
        <taxon>Metazoa</taxon>
        <taxon>Ecdysozoa</taxon>
        <taxon>Arthropoda</taxon>
        <taxon>Hexapoda</taxon>
        <taxon>Insecta</taxon>
        <taxon>Pterygota</taxon>
        <taxon>Neoptera</taxon>
        <taxon>Paraneoptera</taxon>
        <taxon>Hemiptera</taxon>
        <taxon>Auchenorrhyncha</taxon>
        <taxon>Membracoidea</taxon>
        <taxon>Cicadellidae</taxon>
        <taxon>Cicadellinae</taxon>
        <taxon>Proconiini</taxon>
        <taxon>Homalodisca</taxon>
    </lineage>
</organism>
<feature type="non-terminal residue" evidence="4">
    <location>
        <position position="288"/>
    </location>
</feature>
<dbReference type="EMBL" id="GECU01027719">
    <property type="protein sequence ID" value="JAS79987.1"/>
    <property type="molecule type" value="Transcribed_RNA"/>
</dbReference>
<dbReference type="AlphaFoldDB" id="A0A1B6HZ89"/>
<dbReference type="Pfam" id="PF07776">
    <property type="entry name" value="zf-AD"/>
    <property type="match status" value="1"/>
</dbReference>
<keyword evidence="1" id="KW-0479">Metal-binding</keyword>
<dbReference type="GO" id="GO:0008270">
    <property type="term" value="F:zinc ion binding"/>
    <property type="evidence" value="ECO:0007669"/>
    <property type="project" value="UniProtKB-UniRule"/>
</dbReference>
<feature type="binding site" evidence="1">
    <location>
        <position position="10"/>
    </location>
    <ligand>
        <name>Zn(2+)</name>
        <dbReference type="ChEBI" id="CHEBI:29105"/>
    </ligand>
</feature>
<dbReference type="GO" id="GO:0005634">
    <property type="term" value="C:nucleus"/>
    <property type="evidence" value="ECO:0007669"/>
    <property type="project" value="InterPro"/>
</dbReference>
<dbReference type="PROSITE" id="PS51915">
    <property type="entry name" value="ZAD"/>
    <property type="match status" value="1"/>
</dbReference>